<dbReference type="OrthoDB" id="9791837at2"/>
<dbReference type="Pfam" id="PF13489">
    <property type="entry name" value="Methyltransf_23"/>
    <property type="match status" value="1"/>
</dbReference>
<gene>
    <name evidence="1" type="ORF">EXM22_10715</name>
</gene>
<dbReference type="RefSeq" id="WP_149486514.1">
    <property type="nucleotide sequence ID" value="NZ_CP036150.1"/>
</dbReference>
<dbReference type="GO" id="GO:0032259">
    <property type="term" value="P:methylation"/>
    <property type="evidence" value="ECO:0007669"/>
    <property type="project" value="UniProtKB-KW"/>
</dbReference>
<name>A0A5C1QJX0_9SPIO</name>
<reference evidence="1 2" key="1">
    <citation type="submission" date="2019-02" db="EMBL/GenBank/DDBJ databases">
        <title>Complete Genome Sequence and Methylome Analysis of free living Spirochaetas.</title>
        <authorList>
            <person name="Fomenkov A."/>
            <person name="Dubinina G."/>
            <person name="Leshcheva N."/>
            <person name="Mikheeva N."/>
            <person name="Grabovich M."/>
            <person name="Vincze T."/>
            <person name="Roberts R.J."/>
        </authorList>
    </citation>
    <scope>NUCLEOTIDE SEQUENCE [LARGE SCALE GENOMIC DNA]</scope>
    <source>
        <strain evidence="1 2">K2</strain>
    </source>
</reference>
<dbReference type="GO" id="GO:0008168">
    <property type="term" value="F:methyltransferase activity"/>
    <property type="evidence" value="ECO:0007669"/>
    <property type="project" value="UniProtKB-KW"/>
</dbReference>
<dbReference type="InterPro" id="IPR029063">
    <property type="entry name" value="SAM-dependent_MTases_sf"/>
</dbReference>
<dbReference type="AlphaFoldDB" id="A0A5C1QJX0"/>
<accession>A0A5C1QJX0</accession>
<evidence type="ECO:0000313" key="1">
    <source>
        <dbReference type="EMBL" id="QEN08433.1"/>
    </source>
</evidence>
<sequence length="246" mass="27553">MDFYTILSEFYDEIFPQSEDSVDFVLQRVDSGATLLDAGCGTGEFVRKLRHKGILARGFDLDESMIHEAERRLVRDPGPSMMEKTGVFQAGNLVDMEQLYPQQSFECISCLGNTLIHIPFNLQFQFLQDAGKKLNKSGILVLQILNYINILDGGMTFPLIETEHCLFRRRYESGPTEGMLYFMTELEVKETGQIFENSIIHYPLMPETLMAALSMSGFAEWNTYGSYKGAGAGADQLPLIVAAGVS</sequence>
<dbReference type="Proteomes" id="UP000324209">
    <property type="component" value="Chromosome"/>
</dbReference>
<dbReference type="KEGG" id="ock:EXM22_10715"/>
<dbReference type="SUPFAM" id="SSF53335">
    <property type="entry name" value="S-adenosyl-L-methionine-dependent methyltransferases"/>
    <property type="match status" value="1"/>
</dbReference>
<dbReference type="CDD" id="cd02440">
    <property type="entry name" value="AdoMet_MTases"/>
    <property type="match status" value="1"/>
</dbReference>
<dbReference type="Gene3D" id="2.20.25.110">
    <property type="entry name" value="S-adenosyl-L-methionine-dependent methyltransferases"/>
    <property type="match status" value="1"/>
</dbReference>
<proteinExistence type="predicted"/>
<dbReference type="Gene3D" id="3.40.50.150">
    <property type="entry name" value="Vaccinia Virus protein VP39"/>
    <property type="match status" value="1"/>
</dbReference>
<keyword evidence="2" id="KW-1185">Reference proteome</keyword>
<keyword evidence="1" id="KW-0808">Transferase</keyword>
<protein>
    <submittedName>
        <fullName evidence="1">Methyltransferase domain-containing protein</fullName>
    </submittedName>
</protein>
<keyword evidence="1" id="KW-0489">Methyltransferase</keyword>
<organism evidence="1 2">
    <name type="scientific">Oceanispirochaeta crateris</name>
    <dbReference type="NCBI Taxonomy" id="2518645"/>
    <lineage>
        <taxon>Bacteria</taxon>
        <taxon>Pseudomonadati</taxon>
        <taxon>Spirochaetota</taxon>
        <taxon>Spirochaetia</taxon>
        <taxon>Spirochaetales</taxon>
        <taxon>Spirochaetaceae</taxon>
        <taxon>Oceanispirochaeta</taxon>
    </lineage>
</organism>
<dbReference type="EMBL" id="CP036150">
    <property type="protein sequence ID" value="QEN08433.1"/>
    <property type="molecule type" value="Genomic_DNA"/>
</dbReference>
<evidence type="ECO:0000313" key="2">
    <source>
        <dbReference type="Proteomes" id="UP000324209"/>
    </source>
</evidence>